<keyword evidence="7 12" id="KW-0489">Methyltransferase</keyword>
<evidence type="ECO:0000313" key="13">
    <source>
        <dbReference type="Proteomes" id="UP000683360"/>
    </source>
</evidence>
<comment type="similarity">
    <text evidence="3">Belongs to the carnosine N-methyltransferase family.</text>
</comment>
<dbReference type="GO" id="GO:0032259">
    <property type="term" value="P:methylation"/>
    <property type="evidence" value="ECO:0007669"/>
    <property type="project" value="UniProtKB-KW"/>
</dbReference>
<comment type="function">
    <text evidence="11">N-methyltransferase that catalyzes the formation of anserine (beta-alanyl-N(Pi)-methyl-L-histidine) from carnosine. Anserine, a methylated derivative of carnosine (beta-alanyl-L-histidine), is an abundant constituent of vertebrate skeletal muscles. Also methylates other L-histidine-containing di- and tripeptides such as Gly-Gly-His, Gly-His and homocarnosine (GABA-His).</text>
</comment>
<name>A0A8S3PNI7_MYTED</name>
<dbReference type="SUPFAM" id="SSF53335">
    <property type="entry name" value="S-adenosyl-L-methionine-dependent methyltransferases"/>
    <property type="match status" value="1"/>
</dbReference>
<dbReference type="EC" id="2.1.1.22" evidence="4"/>
<organism evidence="12 13">
    <name type="scientific">Mytilus edulis</name>
    <name type="common">Blue mussel</name>
    <dbReference type="NCBI Taxonomy" id="6550"/>
    <lineage>
        <taxon>Eukaryota</taxon>
        <taxon>Metazoa</taxon>
        <taxon>Spiralia</taxon>
        <taxon>Lophotrochozoa</taxon>
        <taxon>Mollusca</taxon>
        <taxon>Bivalvia</taxon>
        <taxon>Autobranchia</taxon>
        <taxon>Pteriomorphia</taxon>
        <taxon>Mytilida</taxon>
        <taxon>Mytiloidea</taxon>
        <taxon>Mytilidae</taxon>
        <taxon>Mytilinae</taxon>
        <taxon>Mytilus</taxon>
    </lineage>
</organism>
<dbReference type="InterPro" id="IPR012901">
    <property type="entry name" value="CARME"/>
</dbReference>
<sequence length="423" mass="49461">MDNPNTQLFYRLINRGRSNSRTTTNCLKIDGEYIFCHEDQRKRFAQYYEDLSVPKEEIYDNSYLNLCKIRQNYVQEALEESGITGKHGRRKFERRGAVRKRALLRIINAFKYYRIHSSKRVKMQWNLSRNCVDHNYEIIQLVIKDAEYMFENKTHEPTEDEKEVPPTQFDMDKVRTTIKQFVRDWSADGHSEREACYLPIVMEICEKFPNDPSKISVLVPGAGLGRLAYEIAKQGYSCQGNEWSLFMLMASNFILNKCNAVKSFTLYPWIHQWTNNTYTEDQTASCKFPDVNPAELPPNSNFSMAAGDFLEIYTDPDTFDCVATVFFIDTAHCIISYIETIYNILKPGGYWINLGPLLYHYSDIPNEVSIELSYEELKKVIKQVGFVIQREEKDVRSTYTQNPKSMLRYEYSSVFFTAQKPVS</sequence>
<evidence type="ECO:0000256" key="6">
    <source>
        <dbReference type="ARBA" id="ARBA00022490"/>
    </source>
</evidence>
<dbReference type="Gene3D" id="3.40.50.150">
    <property type="entry name" value="Vaccinia Virus protein VP39"/>
    <property type="match status" value="1"/>
</dbReference>
<dbReference type="EMBL" id="CAJPWZ010000087">
    <property type="protein sequence ID" value="CAG2185445.1"/>
    <property type="molecule type" value="Genomic_DNA"/>
</dbReference>
<protein>
    <recommendedName>
        <fullName evidence="5">Carnosine N-methyltransferase</fullName>
        <ecNumber evidence="4">2.1.1.22</ecNumber>
    </recommendedName>
</protein>
<dbReference type="GO" id="GO:0005634">
    <property type="term" value="C:nucleus"/>
    <property type="evidence" value="ECO:0007669"/>
    <property type="project" value="UniProtKB-SubCell"/>
</dbReference>
<dbReference type="GO" id="GO:0005829">
    <property type="term" value="C:cytosol"/>
    <property type="evidence" value="ECO:0007669"/>
    <property type="project" value="UniProtKB-SubCell"/>
</dbReference>
<accession>A0A8S3PNI7</accession>
<dbReference type="OrthoDB" id="978at2759"/>
<evidence type="ECO:0000256" key="4">
    <source>
        <dbReference type="ARBA" id="ARBA00012003"/>
    </source>
</evidence>
<keyword evidence="6" id="KW-0963">Cytoplasm</keyword>
<gene>
    <name evidence="12" type="ORF">MEDL_1053</name>
</gene>
<evidence type="ECO:0000256" key="9">
    <source>
        <dbReference type="ARBA" id="ARBA00022691"/>
    </source>
</evidence>
<keyword evidence="9" id="KW-0949">S-adenosyl-L-methionine</keyword>
<evidence type="ECO:0000256" key="7">
    <source>
        <dbReference type="ARBA" id="ARBA00022603"/>
    </source>
</evidence>
<keyword evidence="8 12" id="KW-0808">Transferase</keyword>
<dbReference type="GO" id="GO:0035498">
    <property type="term" value="P:carnosine metabolic process"/>
    <property type="evidence" value="ECO:0007669"/>
    <property type="project" value="TreeGrafter"/>
</dbReference>
<dbReference type="PANTHER" id="PTHR12303">
    <property type="entry name" value="CARNOSINE N-METHYLTRANSFERASE"/>
    <property type="match status" value="1"/>
</dbReference>
<dbReference type="SMART" id="SM01296">
    <property type="entry name" value="N2227"/>
    <property type="match status" value="1"/>
</dbReference>
<evidence type="ECO:0000256" key="10">
    <source>
        <dbReference type="ARBA" id="ARBA00023242"/>
    </source>
</evidence>
<dbReference type="Pfam" id="PF07942">
    <property type="entry name" value="CARME"/>
    <property type="match status" value="1"/>
</dbReference>
<evidence type="ECO:0000256" key="8">
    <source>
        <dbReference type="ARBA" id="ARBA00022679"/>
    </source>
</evidence>
<evidence type="ECO:0000256" key="3">
    <source>
        <dbReference type="ARBA" id="ARBA00010086"/>
    </source>
</evidence>
<dbReference type="GO" id="GO:0030735">
    <property type="term" value="F:carnosine N-methyltransferase activity"/>
    <property type="evidence" value="ECO:0007669"/>
    <property type="project" value="UniProtKB-EC"/>
</dbReference>
<reference evidence="12" key="1">
    <citation type="submission" date="2021-03" db="EMBL/GenBank/DDBJ databases">
        <authorList>
            <person name="Bekaert M."/>
        </authorList>
    </citation>
    <scope>NUCLEOTIDE SEQUENCE</scope>
</reference>
<keyword evidence="13" id="KW-1185">Reference proteome</keyword>
<evidence type="ECO:0000256" key="1">
    <source>
        <dbReference type="ARBA" id="ARBA00004123"/>
    </source>
</evidence>
<comment type="caution">
    <text evidence="12">The sequence shown here is derived from an EMBL/GenBank/DDBJ whole genome shotgun (WGS) entry which is preliminary data.</text>
</comment>
<evidence type="ECO:0000256" key="2">
    <source>
        <dbReference type="ARBA" id="ARBA00004514"/>
    </source>
</evidence>
<proteinExistence type="inferred from homology"/>
<dbReference type="FunFam" id="3.40.50.150:FF:000094">
    <property type="entry name" value="Carnosine N-methyltransferase 1"/>
    <property type="match status" value="1"/>
</dbReference>
<evidence type="ECO:0000313" key="12">
    <source>
        <dbReference type="EMBL" id="CAG2185445.1"/>
    </source>
</evidence>
<dbReference type="PANTHER" id="PTHR12303:SF6">
    <property type="entry name" value="CARNOSINE N-METHYLTRANSFERASE"/>
    <property type="match status" value="1"/>
</dbReference>
<comment type="subcellular location">
    <subcellularLocation>
        <location evidence="2">Cytoplasm</location>
        <location evidence="2">Cytosol</location>
    </subcellularLocation>
    <subcellularLocation>
        <location evidence="1">Nucleus</location>
    </subcellularLocation>
</comment>
<dbReference type="AlphaFoldDB" id="A0A8S3PNI7"/>
<evidence type="ECO:0000256" key="11">
    <source>
        <dbReference type="ARBA" id="ARBA00054322"/>
    </source>
</evidence>
<dbReference type="Proteomes" id="UP000683360">
    <property type="component" value="Unassembled WGS sequence"/>
</dbReference>
<evidence type="ECO:0000256" key="5">
    <source>
        <dbReference type="ARBA" id="ARBA00015448"/>
    </source>
</evidence>
<keyword evidence="10" id="KW-0539">Nucleus</keyword>
<dbReference type="InterPro" id="IPR029063">
    <property type="entry name" value="SAM-dependent_MTases_sf"/>
</dbReference>